<dbReference type="InParanoid" id="A0A061EWM9"/>
<gene>
    <name evidence="1" type="ORF">TCM_024926</name>
</gene>
<organism evidence="1 2">
    <name type="scientific">Theobroma cacao</name>
    <name type="common">Cacao</name>
    <name type="synonym">Cocoa</name>
    <dbReference type="NCBI Taxonomy" id="3641"/>
    <lineage>
        <taxon>Eukaryota</taxon>
        <taxon>Viridiplantae</taxon>
        <taxon>Streptophyta</taxon>
        <taxon>Embryophyta</taxon>
        <taxon>Tracheophyta</taxon>
        <taxon>Spermatophyta</taxon>
        <taxon>Magnoliopsida</taxon>
        <taxon>eudicotyledons</taxon>
        <taxon>Gunneridae</taxon>
        <taxon>Pentapetalae</taxon>
        <taxon>rosids</taxon>
        <taxon>malvids</taxon>
        <taxon>Malvales</taxon>
        <taxon>Malvaceae</taxon>
        <taxon>Byttnerioideae</taxon>
        <taxon>Theobroma</taxon>
    </lineage>
</organism>
<dbReference type="EMBL" id="CM001883">
    <property type="protein sequence ID" value="EOY09510.1"/>
    <property type="molecule type" value="Genomic_DNA"/>
</dbReference>
<protein>
    <submittedName>
        <fullName evidence="1">Uncharacterized protein</fullName>
    </submittedName>
</protein>
<dbReference type="AlphaFoldDB" id="A0A061EWM9"/>
<dbReference type="Proteomes" id="UP000026915">
    <property type="component" value="Chromosome 5"/>
</dbReference>
<name>A0A061EWM9_THECC</name>
<proteinExistence type="predicted"/>
<evidence type="ECO:0000313" key="1">
    <source>
        <dbReference type="EMBL" id="EOY09510.1"/>
    </source>
</evidence>
<sequence>MGWGSSPSDSLKISHEFNCYSLASECTSRSEERILGPSYSRNQCKFFHHKICP</sequence>
<dbReference type="Gramene" id="EOY09510">
    <property type="protein sequence ID" value="EOY09510"/>
    <property type="gene ID" value="TCM_024926"/>
</dbReference>
<keyword evidence="2" id="KW-1185">Reference proteome</keyword>
<accession>A0A061EWM9</accession>
<dbReference type="HOGENOM" id="CLU_3072574_0_0_1"/>
<evidence type="ECO:0000313" key="2">
    <source>
        <dbReference type="Proteomes" id="UP000026915"/>
    </source>
</evidence>
<reference evidence="1 2" key="1">
    <citation type="journal article" date="2013" name="Genome Biol.">
        <title>The genome sequence of the most widely cultivated cacao type and its use to identify candidate genes regulating pod color.</title>
        <authorList>
            <person name="Motamayor J.C."/>
            <person name="Mockaitis K."/>
            <person name="Schmutz J."/>
            <person name="Haiminen N."/>
            <person name="Iii D.L."/>
            <person name="Cornejo O."/>
            <person name="Findley S.D."/>
            <person name="Zheng P."/>
            <person name="Utro F."/>
            <person name="Royaert S."/>
            <person name="Saski C."/>
            <person name="Jenkins J."/>
            <person name="Podicheti R."/>
            <person name="Zhao M."/>
            <person name="Scheffler B.E."/>
            <person name="Stack J.C."/>
            <person name="Feltus F.A."/>
            <person name="Mustiga G.M."/>
            <person name="Amores F."/>
            <person name="Phillips W."/>
            <person name="Marelli J.P."/>
            <person name="May G.D."/>
            <person name="Shapiro H."/>
            <person name="Ma J."/>
            <person name="Bustamante C.D."/>
            <person name="Schnell R.J."/>
            <person name="Main D."/>
            <person name="Gilbert D."/>
            <person name="Parida L."/>
            <person name="Kuhn D.N."/>
        </authorList>
    </citation>
    <scope>NUCLEOTIDE SEQUENCE [LARGE SCALE GENOMIC DNA]</scope>
    <source>
        <strain evidence="2">cv. Matina 1-6</strain>
    </source>
</reference>